<keyword evidence="8" id="KW-0460">Magnesium</keyword>
<dbReference type="SUPFAM" id="SSF81301">
    <property type="entry name" value="Nucleotidyltransferase"/>
    <property type="match status" value="1"/>
</dbReference>
<evidence type="ECO:0000259" key="10">
    <source>
        <dbReference type="Pfam" id="PF01909"/>
    </source>
</evidence>
<evidence type="ECO:0000256" key="7">
    <source>
        <dbReference type="ARBA" id="ARBA00022840"/>
    </source>
</evidence>
<keyword evidence="7" id="KW-0067">ATP-binding</keyword>
<evidence type="ECO:0000256" key="5">
    <source>
        <dbReference type="ARBA" id="ARBA00022723"/>
    </source>
</evidence>
<comment type="cofactor">
    <cofactor evidence="1">
        <name>Mg(2+)</name>
        <dbReference type="ChEBI" id="CHEBI:18420"/>
    </cofactor>
</comment>
<evidence type="ECO:0000256" key="6">
    <source>
        <dbReference type="ARBA" id="ARBA00022741"/>
    </source>
</evidence>
<dbReference type="CDD" id="cd05403">
    <property type="entry name" value="NT_KNTase_like"/>
    <property type="match status" value="1"/>
</dbReference>
<dbReference type="GO" id="GO:0016779">
    <property type="term" value="F:nucleotidyltransferase activity"/>
    <property type="evidence" value="ECO:0007669"/>
    <property type="project" value="UniProtKB-KW"/>
</dbReference>
<evidence type="ECO:0000256" key="3">
    <source>
        <dbReference type="ARBA" id="ARBA00022679"/>
    </source>
</evidence>
<keyword evidence="6" id="KW-0547">Nucleotide-binding</keyword>
<comment type="caution">
    <text evidence="11">The sequence shown here is derived from an EMBL/GenBank/DDBJ whole genome shotgun (WGS) entry which is preliminary data.</text>
</comment>
<keyword evidence="12" id="KW-1185">Reference proteome</keyword>
<dbReference type="OrthoDB" id="9793933at2"/>
<dbReference type="PANTHER" id="PTHR33571:SF12">
    <property type="entry name" value="BSL3053 PROTEIN"/>
    <property type="match status" value="1"/>
</dbReference>
<feature type="domain" description="Polymerase nucleotidyl transferase" evidence="10">
    <location>
        <begin position="13"/>
        <end position="90"/>
    </location>
</feature>
<evidence type="ECO:0000313" key="11">
    <source>
        <dbReference type="EMBL" id="PEN06721.1"/>
    </source>
</evidence>
<evidence type="ECO:0000256" key="9">
    <source>
        <dbReference type="ARBA" id="ARBA00038276"/>
    </source>
</evidence>
<keyword evidence="5" id="KW-0479">Metal-binding</keyword>
<dbReference type="InterPro" id="IPR002934">
    <property type="entry name" value="Polymerase_NTP_transf_dom"/>
</dbReference>
<evidence type="ECO:0000313" key="12">
    <source>
        <dbReference type="Proteomes" id="UP000221024"/>
    </source>
</evidence>
<evidence type="ECO:0000256" key="1">
    <source>
        <dbReference type="ARBA" id="ARBA00001946"/>
    </source>
</evidence>
<name>A0A2H3NSN3_9BACT</name>
<dbReference type="AlphaFoldDB" id="A0A2H3NSN3"/>
<keyword evidence="2" id="KW-1277">Toxin-antitoxin system</keyword>
<proteinExistence type="inferred from homology"/>
<keyword evidence="4" id="KW-0548">Nucleotidyltransferase</keyword>
<gene>
    <name evidence="11" type="ORF">CRI93_08765</name>
</gene>
<dbReference type="Gene3D" id="3.30.460.10">
    <property type="entry name" value="Beta Polymerase, domain 2"/>
    <property type="match status" value="1"/>
</dbReference>
<evidence type="ECO:0000256" key="4">
    <source>
        <dbReference type="ARBA" id="ARBA00022695"/>
    </source>
</evidence>
<dbReference type="PANTHER" id="PTHR33571">
    <property type="entry name" value="SSL8005 PROTEIN"/>
    <property type="match status" value="1"/>
</dbReference>
<dbReference type="Proteomes" id="UP000221024">
    <property type="component" value="Unassembled WGS sequence"/>
</dbReference>
<accession>A0A2H3NSN3</accession>
<dbReference type="Pfam" id="PF01909">
    <property type="entry name" value="NTP_transf_2"/>
    <property type="match status" value="1"/>
</dbReference>
<dbReference type="RefSeq" id="WP_098062247.1">
    <property type="nucleotide sequence ID" value="NZ_PDEP01000007.1"/>
</dbReference>
<evidence type="ECO:0000256" key="2">
    <source>
        <dbReference type="ARBA" id="ARBA00022649"/>
    </source>
</evidence>
<dbReference type="InterPro" id="IPR043519">
    <property type="entry name" value="NT_sf"/>
</dbReference>
<dbReference type="InterPro" id="IPR052038">
    <property type="entry name" value="Type-VII_TA_antitoxin"/>
</dbReference>
<dbReference type="GO" id="GO:0005524">
    <property type="term" value="F:ATP binding"/>
    <property type="evidence" value="ECO:0007669"/>
    <property type="project" value="UniProtKB-KW"/>
</dbReference>
<protein>
    <recommendedName>
        <fullName evidence="10">Polymerase nucleotidyl transferase domain-containing protein</fullName>
    </recommendedName>
</protein>
<organism evidence="11 12">
    <name type="scientific">Longimonas halophila</name>
    <dbReference type="NCBI Taxonomy" id="1469170"/>
    <lineage>
        <taxon>Bacteria</taxon>
        <taxon>Pseudomonadati</taxon>
        <taxon>Rhodothermota</taxon>
        <taxon>Rhodothermia</taxon>
        <taxon>Rhodothermales</taxon>
        <taxon>Salisaetaceae</taxon>
        <taxon>Longimonas</taxon>
    </lineage>
</organism>
<dbReference type="GO" id="GO:0046872">
    <property type="term" value="F:metal ion binding"/>
    <property type="evidence" value="ECO:0007669"/>
    <property type="project" value="UniProtKB-KW"/>
</dbReference>
<comment type="similarity">
    <text evidence="9">Belongs to the MntA antitoxin family.</text>
</comment>
<reference evidence="11 12" key="1">
    <citation type="submission" date="2017-10" db="EMBL/GenBank/DDBJ databases">
        <title>Draft genome of Longimonas halophila.</title>
        <authorList>
            <person name="Goh K.M."/>
            <person name="Shamsir M.S."/>
            <person name="Lim S.W."/>
        </authorList>
    </citation>
    <scope>NUCLEOTIDE SEQUENCE [LARGE SCALE GENOMIC DNA]</scope>
    <source>
        <strain evidence="11 12">KCTC 42399</strain>
    </source>
</reference>
<dbReference type="EMBL" id="PDEP01000007">
    <property type="protein sequence ID" value="PEN06721.1"/>
    <property type="molecule type" value="Genomic_DNA"/>
</dbReference>
<evidence type="ECO:0000256" key="8">
    <source>
        <dbReference type="ARBA" id="ARBA00022842"/>
    </source>
</evidence>
<sequence>MPGPIQQHKSELRDLCRTHGVERLEVFGSAMSDAFDRGSSDLDFIVRFADTSPGYADRYMDFAEALEDLFKRPVDLITERSISNPYFRTSVDATRQVIYDQRREETAA</sequence>
<keyword evidence="3" id="KW-0808">Transferase</keyword>